<organism evidence="2 3">
    <name type="scientific">Dipteronia sinensis</name>
    <dbReference type="NCBI Taxonomy" id="43782"/>
    <lineage>
        <taxon>Eukaryota</taxon>
        <taxon>Viridiplantae</taxon>
        <taxon>Streptophyta</taxon>
        <taxon>Embryophyta</taxon>
        <taxon>Tracheophyta</taxon>
        <taxon>Spermatophyta</taxon>
        <taxon>Magnoliopsida</taxon>
        <taxon>eudicotyledons</taxon>
        <taxon>Gunneridae</taxon>
        <taxon>Pentapetalae</taxon>
        <taxon>rosids</taxon>
        <taxon>malvids</taxon>
        <taxon>Sapindales</taxon>
        <taxon>Sapindaceae</taxon>
        <taxon>Hippocastanoideae</taxon>
        <taxon>Acereae</taxon>
        <taxon>Dipteronia</taxon>
    </lineage>
</organism>
<dbReference type="GO" id="GO:0004553">
    <property type="term" value="F:hydrolase activity, hydrolyzing O-glycosyl compounds"/>
    <property type="evidence" value="ECO:0007669"/>
    <property type="project" value="InterPro"/>
</dbReference>
<evidence type="ECO:0000313" key="3">
    <source>
        <dbReference type="Proteomes" id="UP001281410"/>
    </source>
</evidence>
<dbReference type="SUPFAM" id="SSF49899">
    <property type="entry name" value="Concanavalin A-like lectins/glucanases"/>
    <property type="match status" value="1"/>
</dbReference>
<dbReference type="Pfam" id="PF00722">
    <property type="entry name" value="Glyco_hydro_16"/>
    <property type="match status" value="1"/>
</dbReference>
<dbReference type="GO" id="GO:0005975">
    <property type="term" value="P:carbohydrate metabolic process"/>
    <property type="evidence" value="ECO:0007669"/>
    <property type="project" value="InterPro"/>
</dbReference>
<feature type="domain" description="GH16" evidence="1">
    <location>
        <begin position="16"/>
        <end position="82"/>
    </location>
</feature>
<dbReference type="InterPro" id="IPR013320">
    <property type="entry name" value="ConA-like_dom_sf"/>
</dbReference>
<protein>
    <recommendedName>
        <fullName evidence="1">GH16 domain-containing protein</fullName>
    </recommendedName>
</protein>
<dbReference type="EMBL" id="JANJYJ010000002">
    <property type="protein sequence ID" value="KAK3225484.1"/>
    <property type="molecule type" value="Genomic_DNA"/>
</dbReference>
<accession>A0AAE0AXQ1</accession>
<sequence length="87" mass="10017">MNMPLVPIGEGCTQLFGNDKLIVHRDGKFVHLSLDERIGSRFVSHDLYLHGFFNASIKLPAELWLPSISMEKKKTYTQDEIDEVRLE</sequence>
<gene>
    <name evidence="2" type="ORF">Dsin_005346</name>
</gene>
<dbReference type="Proteomes" id="UP001281410">
    <property type="component" value="Unassembled WGS sequence"/>
</dbReference>
<dbReference type="AlphaFoldDB" id="A0AAE0AXQ1"/>
<dbReference type="Gene3D" id="2.60.120.200">
    <property type="match status" value="1"/>
</dbReference>
<name>A0AAE0AXQ1_9ROSI</name>
<keyword evidence="3" id="KW-1185">Reference proteome</keyword>
<dbReference type="InterPro" id="IPR000757">
    <property type="entry name" value="Beta-glucanase-like"/>
</dbReference>
<reference evidence="2" key="1">
    <citation type="journal article" date="2023" name="Plant J.">
        <title>Genome sequences and population genomics provide insights into the demographic history, inbreeding, and mutation load of two 'living fossil' tree species of Dipteronia.</title>
        <authorList>
            <person name="Feng Y."/>
            <person name="Comes H.P."/>
            <person name="Chen J."/>
            <person name="Zhu S."/>
            <person name="Lu R."/>
            <person name="Zhang X."/>
            <person name="Li P."/>
            <person name="Qiu J."/>
            <person name="Olsen K.M."/>
            <person name="Qiu Y."/>
        </authorList>
    </citation>
    <scope>NUCLEOTIDE SEQUENCE</scope>
    <source>
        <strain evidence="2">NBL</strain>
    </source>
</reference>
<evidence type="ECO:0000313" key="2">
    <source>
        <dbReference type="EMBL" id="KAK3225484.1"/>
    </source>
</evidence>
<comment type="caution">
    <text evidence="2">The sequence shown here is derived from an EMBL/GenBank/DDBJ whole genome shotgun (WGS) entry which is preliminary data.</text>
</comment>
<proteinExistence type="predicted"/>
<evidence type="ECO:0000259" key="1">
    <source>
        <dbReference type="Pfam" id="PF00722"/>
    </source>
</evidence>